<protein>
    <submittedName>
        <fullName evidence="2">DNA-binding helix-turn-helix protein</fullName>
    </submittedName>
</protein>
<evidence type="ECO:0000313" key="3">
    <source>
        <dbReference type="Proteomes" id="UP000017090"/>
    </source>
</evidence>
<feature type="domain" description="HTH cro/C1-type" evidence="1">
    <location>
        <begin position="8"/>
        <end position="63"/>
    </location>
</feature>
<dbReference type="EMBL" id="AWXA01000025">
    <property type="protein sequence ID" value="ERT60258.1"/>
    <property type="molecule type" value="Genomic_DNA"/>
</dbReference>
<keyword evidence="3" id="KW-1185">Reference proteome</keyword>
<reference evidence="2 3" key="1">
    <citation type="submission" date="2013-09" db="EMBL/GenBank/DDBJ databases">
        <authorList>
            <person name="Durkin A.S."/>
            <person name="Haft D.R."/>
            <person name="McCorrison J."/>
            <person name="Torralba M."/>
            <person name="Gillis M."/>
            <person name="Haft D.H."/>
            <person name="Methe B."/>
            <person name="Sutton G."/>
            <person name="Nelson K.E."/>
        </authorList>
    </citation>
    <scope>NUCLEOTIDE SEQUENCE [LARGE SCALE GENOMIC DNA]</scope>
    <source>
        <strain evidence="2 3">BV3C16-1</strain>
    </source>
</reference>
<dbReference type="SUPFAM" id="SSF47413">
    <property type="entry name" value="lambda repressor-like DNA-binding domains"/>
    <property type="match status" value="1"/>
</dbReference>
<dbReference type="eggNOG" id="COG1396">
    <property type="taxonomic scope" value="Bacteria"/>
</dbReference>
<name>U7UP57_9FIRM</name>
<dbReference type="Gene3D" id="1.10.260.40">
    <property type="entry name" value="lambda repressor-like DNA-binding domains"/>
    <property type="match status" value="1"/>
</dbReference>
<dbReference type="GO" id="GO:0003677">
    <property type="term" value="F:DNA binding"/>
    <property type="evidence" value="ECO:0007669"/>
    <property type="project" value="UniProtKB-KW"/>
</dbReference>
<keyword evidence="2" id="KW-0238">DNA-binding</keyword>
<accession>U7UP57</accession>
<organism evidence="2 3">
    <name type="scientific">Megasphaera vaginalis</name>
    <name type="common">ex Srinivasan et al. 2021</name>
    <dbReference type="NCBI Taxonomy" id="1111454"/>
    <lineage>
        <taxon>Bacteria</taxon>
        <taxon>Bacillati</taxon>
        <taxon>Bacillota</taxon>
        <taxon>Negativicutes</taxon>
        <taxon>Veillonellales</taxon>
        <taxon>Veillonellaceae</taxon>
        <taxon>Megasphaera</taxon>
    </lineage>
</organism>
<dbReference type="SMART" id="SM00530">
    <property type="entry name" value="HTH_XRE"/>
    <property type="match status" value="1"/>
</dbReference>
<evidence type="ECO:0000313" key="2">
    <source>
        <dbReference type="EMBL" id="ERT60258.1"/>
    </source>
</evidence>
<dbReference type="CDD" id="cd00093">
    <property type="entry name" value="HTH_XRE"/>
    <property type="match status" value="1"/>
</dbReference>
<dbReference type="Proteomes" id="UP000017090">
    <property type="component" value="Unassembled WGS sequence"/>
</dbReference>
<dbReference type="STRING" id="1111454.HMPREF1250_1030"/>
<dbReference type="PROSITE" id="PS50943">
    <property type="entry name" value="HTH_CROC1"/>
    <property type="match status" value="1"/>
</dbReference>
<comment type="caution">
    <text evidence="2">The sequence shown here is derived from an EMBL/GenBank/DDBJ whole genome shotgun (WGS) entry which is preliminary data.</text>
</comment>
<dbReference type="RefSeq" id="WP_023053472.1">
    <property type="nucleotide sequence ID" value="NZ_AWXA01000025.1"/>
</dbReference>
<dbReference type="OrthoDB" id="1625741at2"/>
<dbReference type="InterPro" id="IPR010982">
    <property type="entry name" value="Lambda_DNA-bd_dom_sf"/>
</dbReference>
<evidence type="ECO:0000259" key="1">
    <source>
        <dbReference type="PROSITE" id="PS50943"/>
    </source>
</evidence>
<gene>
    <name evidence="2" type="ORF">HMPREF1250_1030</name>
</gene>
<sequence length="125" mass="14156">MTTLNENIKRTRLQQKMTLDDVAKIVGVSRQTIQRYESGVIGNIPSDRIEKIALALHTTPGALMGWEQAEDQNGYYDDSDIAELAEKLRTDPELKILFSAAADLSPEEMQQAANYIRFLKTERNK</sequence>
<proteinExistence type="predicted"/>
<dbReference type="InterPro" id="IPR001387">
    <property type="entry name" value="Cro/C1-type_HTH"/>
</dbReference>
<dbReference type="PATRIC" id="fig|1111454.3.peg.1013"/>
<dbReference type="AlphaFoldDB" id="U7UP57"/>
<dbReference type="Pfam" id="PF01381">
    <property type="entry name" value="HTH_3"/>
    <property type="match status" value="1"/>
</dbReference>